<dbReference type="EMBL" id="VFLP01000061">
    <property type="protein sequence ID" value="TRX89926.1"/>
    <property type="molecule type" value="Genomic_DNA"/>
</dbReference>
<accession>A0A553HPP2</accession>
<reference evidence="2" key="1">
    <citation type="submission" date="2019-06" db="EMBL/GenBank/DDBJ databases">
        <title>Draft genome sequence of the griseofulvin-producing fungus Xylaria cubensis strain G536.</title>
        <authorList>
            <person name="Mead M.E."/>
            <person name="Raja H.A."/>
            <person name="Steenwyk J.L."/>
            <person name="Knowles S.L."/>
            <person name="Oberlies N.H."/>
            <person name="Rokas A."/>
        </authorList>
    </citation>
    <scope>NUCLEOTIDE SEQUENCE [LARGE SCALE GENOMIC DNA]</scope>
    <source>
        <strain evidence="2">G536</strain>
    </source>
</reference>
<gene>
    <name evidence="1" type="ORF">FHL15_009198</name>
</gene>
<dbReference type="Proteomes" id="UP000319160">
    <property type="component" value="Unassembled WGS sequence"/>
</dbReference>
<name>A0A553HPP2_9PEZI</name>
<comment type="caution">
    <text evidence="1">The sequence shown here is derived from an EMBL/GenBank/DDBJ whole genome shotgun (WGS) entry which is preliminary data.</text>
</comment>
<organism evidence="1 2">
    <name type="scientific">Xylaria flabelliformis</name>
    <dbReference type="NCBI Taxonomy" id="2512241"/>
    <lineage>
        <taxon>Eukaryota</taxon>
        <taxon>Fungi</taxon>
        <taxon>Dikarya</taxon>
        <taxon>Ascomycota</taxon>
        <taxon>Pezizomycotina</taxon>
        <taxon>Sordariomycetes</taxon>
        <taxon>Xylariomycetidae</taxon>
        <taxon>Xylariales</taxon>
        <taxon>Xylariaceae</taxon>
        <taxon>Xylaria</taxon>
    </lineage>
</organism>
<dbReference type="AlphaFoldDB" id="A0A553HPP2"/>
<dbReference type="OrthoDB" id="1911848at2759"/>
<dbReference type="SUPFAM" id="SSF56112">
    <property type="entry name" value="Protein kinase-like (PK-like)"/>
    <property type="match status" value="1"/>
</dbReference>
<dbReference type="InterPro" id="IPR011009">
    <property type="entry name" value="Kinase-like_dom_sf"/>
</dbReference>
<evidence type="ECO:0008006" key="3">
    <source>
        <dbReference type="Google" id="ProtNLM"/>
    </source>
</evidence>
<evidence type="ECO:0000313" key="2">
    <source>
        <dbReference type="Proteomes" id="UP000319160"/>
    </source>
</evidence>
<sequence length="275" mass="32138">MLDYIENITQAPEASNGRSRAKRILKDGRFIKGLLEWTPAPPEVFLHYLEAIEERIPTSGGRAEEVHTMKINGLFRQGSRTAIFYECEESPIDLREVLLKIPKPPDYVIRALARVIATQIRSLHVHFQIDHTSLRTESFVFQRGKPVDYTRPYLLDMARSPVPEIYRHPEYRPDGELAWFYQVWALMMILSEIAEWKPLDLTKPGEESGVELLRRKLSRRRQVTSAEWQSGLPTQVFRLGFGFLDADRETLETYNRWRVKKFYDELCELLAPDES</sequence>
<evidence type="ECO:0000313" key="1">
    <source>
        <dbReference type="EMBL" id="TRX89926.1"/>
    </source>
</evidence>
<proteinExistence type="predicted"/>
<keyword evidence="2" id="KW-1185">Reference proteome</keyword>
<protein>
    <recommendedName>
        <fullName evidence="3">Protein kinase domain-containing protein</fullName>
    </recommendedName>
</protein>